<keyword evidence="1" id="KW-1133">Transmembrane helix</keyword>
<dbReference type="AlphaFoldDB" id="A0A0X3NHB9"/>
<reference evidence="2" key="1">
    <citation type="submission" date="2016-01" db="EMBL/GenBank/DDBJ databases">
        <title>Reference transcriptome for the parasite Schistocephalus solidus: insights into the molecular evolution of parasitism.</title>
        <authorList>
            <person name="Hebert F.O."/>
            <person name="Grambauer S."/>
            <person name="Barber I."/>
            <person name="Landry C.R."/>
            <person name="Aubin-Horth N."/>
        </authorList>
    </citation>
    <scope>NUCLEOTIDE SEQUENCE</scope>
</reference>
<dbReference type="EMBL" id="GEEE01023834">
    <property type="protein sequence ID" value="JAP39391.1"/>
    <property type="molecule type" value="Transcribed_RNA"/>
</dbReference>
<proteinExistence type="predicted"/>
<sequence>MRVAVCSTPSSPPNSSTNSQFRLFTYTRKFSDLLHRHRPLSPPPPHKRSFPFLQAFKDARIPVSSTPYSLILPPHSLSFPPTLPFFFTYDFLLLLFYLLFSLYPANLSTSPRPFLRNCVIASFIDNNLSPSLSLCVIFYIKGLEVA</sequence>
<keyword evidence="1" id="KW-0472">Membrane</keyword>
<organism evidence="2">
    <name type="scientific">Schistocephalus solidus</name>
    <name type="common">Tapeworm</name>
    <dbReference type="NCBI Taxonomy" id="70667"/>
    <lineage>
        <taxon>Eukaryota</taxon>
        <taxon>Metazoa</taxon>
        <taxon>Spiralia</taxon>
        <taxon>Lophotrochozoa</taxon>
        <taxon>Platyhelminthes</taxon>
        <taxon>Cestoda</taxon>
        <taxon>Eucestoda</taxon>
        <taxon>Diphyllobothriidea</taxon>
        <taxon>Diphyllobothriidae</taxon>
        <taxon>Schistocephalus</taxon>
    </lineage>
</organism>
<protein>
    <submittedName>
        <fullName evidence="2">Uncharacterized protein</fullName>
    </submittedName>
</protein>
<evidence type="ECO:0000313" key="2">
    <source>
        <dbReference type="EMBL" id="JAP39391.1"/>
    </source>
</evidence>
<name>A0A0X3NHB9_SCHSO</name>
<feature type="non-terminal residue" evidence="2">
    <location>
        <position position="146"/>
    </location>
</feature>
<evidence type="ECO:0000256" key="1">
    <source>
        <dbReference type="SAM" id="Phobius"/>
    </source>
</evidence>
<keyword evidence="1" id="KW-0812">Transmembrane</keyword>
<feature type="transmembrane region" description="Helical" evidence="1">
    <location>
        <begin position="83"/>
        <end position="103"/>
    </location>
</feature>
<accession>A0A0X3NHB9</accession>
<gene>
    <name evidence="2" type="ORF">TR136199</name>
</gene>